<proteinExistence type="inferred from homology"/>
<feature type="domain" description="GIY-YIG" evidence="3">
    <location>
        <begin position="1"/>
        <end position="75"/>
    </location>
</feature>
<dbReference type="InterPro" id="IPR000305">
    <property type="entry name" value="GIY-YIG_endonuc"/>
</dbReference>
<evidence type="ECO:0000259" key="3">
    <source>
        <dbReference type="PROSITE" id="PS50164"/>
    </source>
</evidence>
<dbReference type="Pfam" id="PF01541">
    <property type="entry name" value="GIY-YIG"/>
    <property type="match status" value="1"/>
</dbReference>
<dbReference type="SMART" id="SM00465">
    <property type="entry name" value="GIYc"/>
    <property type="match status" value="1"/>
</dbReference>
<evidence type="ECO:0000313" key="5">
    <source>
        <dbReference type="Proteomes" id="UP000280935"/>
    </source>
</evidence>
<dbReference type="PROSITE" id="PS50164">
    <property type="entry name" value="GIY_YIG"/>
    <property type="match status" value="1"/>
</dbReference>
<gene>
    <name evidence="4" type="ORF">EII35_13795</name>
</gene>
<name>A0A3P1WQX4_9ACTN</name>
<accession>A0A3P1WQX4</accession>
<sequence>MAWVYILQCADGSHYVGSTKNLELRLEQHVTGRGAAYTRRRLPVQLVWCQEFNRIDEARALEKQVQNWSRAKRVALIEGRYDDLPALARRRGARSKTSPGDRRHDTVSSPPMTEAEVSSPGRGWPPR</sequence>
<evidence type="ECO:0000313" key="4">
    <source>
        <dbReference type="EMBL" id="RRD48238.1"/>
    </source>
</evidence>
<dbReference type="Gene3D" id="3.40.1440.10">
    <property type="entry name" value="GIY-YIG endonuclease"/>
    <property type="match status" value="1"/>
</dbReference>
<dbReference type="InterPro" id="IPR050190">
    <property type="entry name" value="UPF0213_domain"/>
</dbReference>
<organism evidence="4 5">
    <name type="scientific">Arachnia propionica</name>
    <dbReference type="NCBI Taxonomy" id="1750"/>
    <lineage>
        <taxon>Bacteria</taxon>
        <taxon>Bacillati</taxon>
        <taxon>Actinomycetota</taxon>
        <taxon>Actinomycetes</taxon>
        <taxon>Propionibacteriales</taxon>
        <taxon>Propionibacteriaceae</taxon>
        <taxon>Arachnia</taxon>
    </lineage>
</organism>
<dbReference type="InterPro" id="IPR035901">
    <property type="entry name" value="GIY-YIG_endonuc_sf"/>
</dbReference>
<feature type="region of interest" description="Disordered" evidence="2">
    <location>
        <begin position="88"/>
        <end position="127"/>
    </location>
</feature>
<comment type="similarity">
    <text evidence="1">Belongs to the UPF0213 family.</text>
</comment>
<dbReference type="PANTHER" id="PTHR34477:SF1">
    <property type="entry name" value="UPF0213 PROTEIN YHBQ"/>
    <property type="match status" value="1"/>
</dbReference>
<dbReference type="RefSeq" id="WP_125229045.1">
    <property type="nucleotide sequence ID" value="NZ_RQYT01000048.1"/>
</dbReference>
<evidence type="ECO:0000256" key="1">
    <source>
        <dbReference type="ARBA" id="ARBA00007435"/>
    </source>
</evidence>
<comment type="caution">
    <text evidence="4">The sequence shown here is derived from an EMBL/GenBank/DDBJ whole genome shotgun (WGS) entry which is preliminary data.</text>
</comment>
<dbReference type="SUPFAM" id="SSF82771">
    <property type="entry name" value="GIY-YIG endonuclease"/>
    <property type="match status" value="1"/>
</dbReference>
<dbReference type="Proteomes" id="UP000280935">
    <property type="component" value="Unassembled WGS sequence"/>
</dbReference>
<protein>
    <submittedName>
        <fullName evidence="4">GIY-YIG nuclease family protein</fullName>
    </submittedName>
</protein>
<dbReference type="EMBL" id="RQYT01000048">
    <property type="protein sequence ID" value="RRD48238.1"/>
    <property type="molecule type" value="Genomic_DNA"/>
</dbReference>
<dbReference type="CDD" id="cd10456">
    <property type="entry name" value="GIY-YIG_UPF0213"/>
    <property type="match status" value="1"/>
</dbReference>
<dbReference type="PANTHER" id="PTHR34477">
    <property type="entry name" value="UPF0213 PROTEIN YHBQ"/>
    <property type="match status" value="1"/>
</dbReference>
<dbReference type="OrthoDB" id="9797095at2"/>
<reference evidence="4 5" key="1">
    <citation type="submission" date="2018-11" db="EMBL/GenBank/DDBJ databases">
        <title>Genomes From Bacteria Associated with the Canine Oral Cavity: a Test Case for Automated Genome-Based Taxonomic Assignment.</title>
        <authorList>
            <person name="Coil D.A."/>
            <person name="Jospin G."/>
            <person name="Darling A.E."/>
            <person name="Wallis C."/>
            <person name="Davis I.J."/>
            <person name="Harris S."/>
            <person name="Eisen J.A."/>
            <person name="Holcombe L.J."/>
            <person name="O'Flynn C."/>
        </authorList>
    </citation>
    <scope>NUCLEOTIDE SEQUENCE [LARGE SCALE GENOMIC DNA]</scope>
    <source>
        <strain evidence="4 5">OH2822_COT-296</strain>
    </source>
</reference>
<dbReference type="AlphaFoldDB" id="A0A3P1WQX4"/>
<evidence type="ECO:0000256" key="2">
    <source>
        <dbReference type="SAM" id="MobiDB-lite"/>
    </source>
</evidence>